<proteinExistence type="predicted"/>
<dbReference type="RefSeq" id="WP_209861552.1">
    <property type="nucleotide sequence ID" value="NZ_JAGGLD010000003.1"/>
</dbReference>
<keyword evidence="3 5" id="KW-1133">Transmembrane helix</keyword>
<dbReference type="Pfam" id="PF07291">
    <property type="entry name" value="MauE"/>
    <property type="match status" value="1"/>
</dbReference>
<feature type="transmembrane region" description="Helical" evidence="5">
    <location>
        <begin position="141"/>
        <end position="161"/>
    </location>
</feature>
<name>A0ABS4JGV0_9BACL</name>
<organism evidence="7 8">
    <name type="scientific">Paenibacillus shirakamiensis</name>
    <dbReference type="NCBI Taxonomy" id="1265935"/>
    <lineage>
        <taxon>Bacteria</taxon>
        <taxon>Bacillati</taxon>
        <taxon>Bacillota</taxon>
        <taxon>Bacilli</taxon>
        <taxon>Bacillales</taxon>
        <taxon>Paenibacillaceae</taxon>
        <taxon>Paenibacillus</taxon>
    </lineage>
</organism>
<feature type="transmembrane region" description="Helical" evidence="5">
    <location>
        <begin position="66"/>
        <end position="83"/>
    </location>
</feature>
<sequence>MYIFIHSFLVVIWLLSGLLKLLSITTFKNTVEQLIGKRLAATATYVVPIAEVGFALGLFFQKGIGLVWTLSLLLLMTFLFFNLRSIMLKQDLSCNCFGSAVPDRFGPVALLKILIITAMTLYLIGWSGIQPIFAWKDSSSLYYLLLSLGIFCIYALLANVIDLHKKWHSI</sequence>
<protein>
    <submittedName>
        <fullName evidence="7">Membrane protein</fullName>
    </submittedName>
</protein>
<accession>A0ABS4JGV0</accession>
<evidence type="ECO:0000256" key="5">
    <source>
        <dbReference type="SAM" id="Phobius"/>
    </source>
</evidence>
<keyword evidence="8" id="KW-1185">Reference proteome</keyword>
<evidence type="ECO:0000259" key="6">
    <source>
        <dbReference type="Pfam" id="PF07291"/>
    </source>
</evidence>
<keyword evidence="2 5" id="KW-0812">Transmembrane</keyword>
<gene>
    <name evidence="7" type="ORF">J2Z69_001989</name>
</gene>
<feature type="domain" description="Methylamine utilisation protein MauE" evidence="6">
    <location>
        <begin position="3"/>
        <end position="122"/>
    </location>
</feature>
<evidence type="ECO:0000313" key="8">
    <source>
        <dbReference type="Proteomes" id="UP001519288"/>
    </source>
</evidence>
<dbReference type="Proteomes" id="UP001519288">
    <property type="component" value="Unassembled WGS sequence"/>
</dbReference>
<feature type="transmembrane region" description="Helical" evidence="5">
    <location>
        <begin position="6"/>
        <end position="27"/>
    </location>
</feature>
<dbReference type="EMBL" id="JAGGLD010000003">
    <property type="protein sequence ID" value="MBP2000946.1"/>
    <property type="molecule type" value="Genomic_DNA"/>
</dbReference>
<feature type="transmembrane region" description="Helical" evidence="5">
    <location>
        <begin position="109"/>
        <end position="129"/>
    </location>
</feature>
<keyword evidence="4 5" id="KW-0472">Membrane</keyword>
<comment type="subcellular location">
    <subcellularLocation>
        <location evidence="1">Membrane</location>
        <topology evidence="1">Multi-pass membrane protein</topology>
    </subcellularLocation>
</comment>
<comment type="caution">
    <text evidence="7">The sequence shown here is derived from an EMBL/GenBank/DDBJ whole genome shotgun (WGS) entry which is preliminary data.</text>
</comment>
<evidence type="ECO:0000313" key="7">
    <source>
        <dbReference type="EMBL" id="MBP2000946.1"/>
    </source>
</evidence>
<evidence type="ECO:0000256" key="4">
    <source>
        <dbReference type="ARBA" id="ARBA00023136"/>
    </source>
</evidence>
<reference evidence="7 8" key="1">
    <citation type="submission" date="2021-03" db="EMBL/GenBank/DDBJ databases">
        <title>Genomic Encyclopedia of Type Strains, Phase IV (KMG-IV): sequencing the most valuable type-strain genomes for metagenomic binning, comparative biology and taxonomic classification.</title>
        <authorList>
            <person name="Goeker M."/>
        </authorList>
    </citation>
    <scope>NUCLEOTIDE SEQUENCE [LARGE SCALE GENOMIC DNA]</scope>
    <source>
        <strain evidence="7 8">DSM 26806</strain>
    </source>
</reference>
<evidence type="ECO:0000256" key="3">
    <source>
        <dbReference type="ARBA" id="ARBA00022989"/>
    </source>
</evidence>
<evidence type="ECO:0000256" key="2">
    <source>
        <dbReference type="ARBA" id="ARBA00022692"/>
    </source>
</evidence>
<feature type="transmembrane region" description="Helical" evidence="5">
    <location>
        <begin position="39"/>
        <end position="60"/>
    </location>
</feature>
<dbReference type="InterPro" id="IPR009908">
    <property type="entry name" value="Methylamine_util_MauE"/>
</dbReference>
<evidence type="ECO:0000256" key="1">
    <source>
        <dbReference type="ARBA" id="ARBA00004141"/>
    </source>
</evidence>